<protein>
    <recommendedName>
        <fullName evidence="3">ShKT domain-containing protein</fullName>
    </recommendedName>
</protein>
<name>A0AAV2SVF6_MEGNR</name>
<keyword evidence="1 2" id="KW-1015">Disulfide bond</keyword>
<accession>A0AAV2SVF6</accession>
<evidence type="ECO:0000256" key="2">
    <source>
        <dbReference type="PROSITE-ProRule" id="PRU00124"/>
    </source>
</evidence>
<dbReference type="EMBL" id="CAXKWB010134636">
    <property type="protein sequence ID" value="CAL4243849.1"/>
    <property type="molecule type" value="Genomic_DNA"/>
</dbReference>
<dbReference type="CDD" id="cd00112">
    <property type="entry name" value="LDLa"/>
    <property type="match status" value="1"/>
</dbReference>
<dbReference type="Proteomes" id="UP001497623">
    <property type="component" value="Unassembled WGS sequence"/>
</dbReference>
<dbReference type="SUPFAM" id="SSF57424">
    <property type="entry name" value="LDL receptor-like module"/>
    <property type="match status" value="1"/>
</dbReference>
<feature type="non-terminal residue" evidence="4">
    <location>
        <position position="1"/>
    </location>
</feature>
<dbReference type="InterPro" id="IPR003582">
    <property type="entry name" value="ShKT_dom"/>
</dbReference>
<gene>
    <name evidence="4" type="ORF">MNOR_LOCUS40889</name>
</gene>
<dbReference type="Pfam" id="PF00057">
    <property type="entry name" value="Ldl_recept_a"/>
    <property type="match status" value="1"/>
</dbReference>
<feature type="disulfide bond" evidence="2">
    <location>
        <begin position="129"/>
        <end position="147"/>
    </location>
</feature>
<dbReference type="Pfam" id="PF01549">
    <property type="entry name" value="ShK"/>
    <property type="match status" value="1"/>
</dbReference>
<organism evidence="4 5">
    <name type="scientific">Meganyctiphanes norvegica</name>
    <name type="common">Northern krill</name>
    <name type="synonym">Thysanopoda norvegica</name>
    <dbReference type="NCBI Taxonomy" id="48144"/>
    <lineage>
        <taxon>Eukaryota</taxon>
        <taxon>Metazoa</taxon>
        <taxon>Ecdysozoa</taxon>
        <taxon>Arthropoda</taxon>
        <taxon>Crustacea</taxon>
        <taxon>Multicrustacea</taxon>
        <taxon>Malacostraca</taxon>
        <taxon>Eumalacostraca</taxon>
        <taxon>Eucarida</taxon>
        <taxon>Euphausiacea</taxon>
        <taxon>Euphausiidae</taxon>
        <taxon>Meganyctiphanes</taxon>
    </lineage>
</organism>
<evidence type="ECO:0000313" key="4">
    <source>
        <dbReference type="EMBL" id="CAL4243849.1"/>
    </source>
</evidence>
<feature type="disulfide bond" evidence="2">
    <location>
        <begin position="122"/>
        <end position="134"/>
    </location>
</feature>
<dbReference type="InterPro" id="IPR036055">
    <property type="entry name" value="LDL_receptor-like_sf"/>
</dbReference>
<dbReference type="AlphaFoldDB" id="A0AAV2SVF6"/>
<sequence>SNLGTLANTPLFECMVACKSRRGCTGFDFKNSTSSPTCILRACSIPAHLWVGRGIGLVLDFDPDYEGYELVKDQNCYDRLQECAQYAVDGDCEENQFFMQKHCKGTCQLFSHQGGTGVRNSCASDQHSCRNGECIPKSSVEDFVLDCIDGSDEARFPLGGALAWINKVPSKVIIKFFCLIDQKFKCW</sequence>
<comment type="caution">
    <text evidence="2">Lacks conserved residue(s) required for the propagation of feature annotation.</text>
</comment>
<keyword evidence="5" id="KW-1185">Reference proteome</keyword>
<comment type="caution">
    <text evidence="4">The sequence shown here is derived from an EMBL/GenBank/DDBJ whole genome shotgun (WGS) entry which is preliminary data.</text>
</comment>
<feature type="domain" description="ShKT" evidence="3">
    <location>
        <begin position="75"/>
        <end position="111"/>
    </location>
</feature>
<proteinExistence type="predicted"/>
<evidence type="ECO:0000259" key="3">
    <source>
        <dbReference type="SMART" id="SM00254"/>
    </source>
</evidence>
<evidence type="ECO:0000256" key="1">
    <source>
        <dbReference type="ARBA" id="ARBA00023157"/>
    </source>
</evidence>
<dbReference type="SMART" id="SM00192">
    <property type="entry name" value="LDLa"/>
    <property type="match status" value="1"/>
</dbReference>
<evidence type="ECO:0000313" key="5">
    <source>
        <dbReference type="Proteomes" id="UP001497623"/>
    </source>
</evidence>
<dbReference type="InterPro" id="IPR002172">
    <property type="entry name" value="LDrepeatLR_classA_rpt"/>
</dbReference>
<reference evidence="4 5" key="1">
    <citation type="submission" date="2024-05" db="EMBL/GenBank/DDBJ databases">
        <authorList>
            <person name="Wallberg A."/>
        </authorList>
    </citation>
    <scope>NUCLEOTIDE SEQUENCE [LARGE SCALE GENOMIC DNA]</scope>
</reference>
<dbReference type="PROSITE" id="PS50068">
    <property type="entry name" value="LDLRA_2"/>
    <property type="match status" value="1"/>
</dbReference>
<dbReference type="Gene3D" id="4.10.400.10">
    <property type="entry name" value="Low-density Lipoprotein Receptor"/>
    <property type="match status" value="1"/>
</dbReference>
<dbReference type="SMART" id="SM00254">
    <property type="entry name" value="ShKT"/>
    <property type="match status" value="1"/>
</dbReference>